<dbReference type="Proteomes" id="UP000828048">
    <property type="component" value="Chromosome 6"/>
</dbReference>
<gene>
    <name evidence="1" type="ORF">Vadar_008187</name>
</gene>
<sequence length="367" mass="41257">MSENINSGSANGDWNVQKQEEEEEGNGSSLISTADATDTEVSCKKTMKRSEKVVESGETSTEERADRLLLFEVCLIQSEAKMDRLLIPKELALVHFPPLANRRNTYSGRIKITIPEESSSMVTVSFNTTENAFVIVGSKWWREYVIRRNDLRPMDVIRFYRPVPAAHKYHFLVDFVRRAKQQIKNVPEFKPQNFLFQLNFTNTGSKTRTIAIPRQVEVRNYFPVVGIPVETLGIVRLQFTDARNNDWLVKVTVIVPNSTTRLYTMKFSEKLVVENNLEDGDLIRFYKPVQPSHARHFLIEFVKGHGEMLELSQVSGTAGNDGDGDHGTDVSGNREDEDEGATSGRDDNQCDGGGGSRGGSHPKEGKA</sequence>
<name>A0ACB7X8Z5_9ERIC</name>
<organism evidence="1 2">
    <name type="scientific">Vaccinium darrowii</name>
    <dbReference type="NCBI Taxonomy" id="229202"/>
    <lineage>
        <taxon>Eukaryota</taxon>
        <taxon>Viridiplantae</taxon>
        <taxon>Streptophyta</taxon>
        <taxon>Embryophyta</taxon>
        <taxon>Tracheophyta</taxon>
        <taxon>Spermatophyta</taxon>
        <taxon>Magnoliopsida</taxon>
        <taxon>eudicotyledons</taxon>
        <taxon>Gunneridae</taxon>
        <taxon>Pentapetalae</taxon>
        <taxon>asterids</taxon>
        <taxon>Ericales</taxon>
        <taxon>Ericaceae</taxon>
        <taxon>Vaccinioideae</taxon>
        <taxon>Vaccinieae</taxon>
        <taxon>Vaccinium</taxon>
    </lineage>
</organism>
<accession>A0ACB7X8Z5</accession>
<dbReference type="EMBL" id="CM037156">
    <property type="protein sequence ID" value="KAH7836985.1"/>
    <property type="molecule type" value="Genomic_DNA"/>
</dbReference>
<comment type="caution">
    <text evidence="1">The sequence shown here is derived from an EMBL/GenBank/DDBJ whole genome shotgun (WGS) entry which is preliminary data.</text>
</comment>
<reference evidence="1 2" key="1">
    <citation type="journal article" date="2021" name="Hortic Res">
        <title>High-quality reference genome and annotation aids understanding of berry development for evergreen blueberry (Vaccinium darrowii).</title>
        <authorList>
            <person name="Yu J."/>
            <person name="Hulse-Kemp A.M."/>
            <person name="Babiker E."/>
            <person name="Staton M."/>
        </authorList>
    </citation>
    <scope>NUCLEOTIDE SEQUENCE [LARGE SCALE GENOMIC DNA]</scope>
    <source>
        <strain evidence="2">cv. NJ 8807/NJ 8810</strain>
        <tissue evidence="1">Young leaf</tissue>
    </source>
</reference>
<keyword evidence="2" id="KW-1185">Reference proteome</keyword>
<evidence type="ECO:0000313" key="1">
    <source>
        <dbReference type="EMBL" id="KAH7836985.1"/>
    </source>
</evidence>
<protein>
    <submittedName>
        <fullName evidence="1">Uncharacterized protein</fullName>
    </submittedName>
</protein>
<proteinExistence type="predicted"/>
<evidence type="ECO:0000313" key="2">
    <source>
        <dbReference type="Proteomes" id="UP000828048"/>
    </source>
</evidence>